<accession>A0A1G6LUQ9</accession>
<evidence type="ECO:0000313" key="2">
    <source>
        <dbReference type="Proteomes" id="UP000199322"/>
    </source>
</evidence>
<sequence length="176" mass="20360">MIAQATELKPGDLLLLKQEKSIVHAYLREHYGTIVENIATAVTGQQYLHVELYLGEGWIISATVNGVKLSKYPVRTIIDNFDIFRPKFDIDEDLLVSLVDEYHNKPYDFTSLYLNIIKEITKIFGVDFEFPYDTKFMLICSEMVSRIYESLGVSFHDKSEYVTPQEIVDSGLFYRI</sequence>
<protein>
    <submittedName>
        <fullName evidence="1">Uncharacterized protein</fullName>
    </submittedName>
</protein>
<reference evidence="1 2" key="1">
    <citation type="submission" date="2016-10" db="EMBL/GenBank/DDBJ databases">
        <authorList>
            <person name="de Groot N.N."/>
        </authorList>
    </citation>
    <scope>NUCLEOTIDE SEQUENCE [LARGE SCALE GENOMIC DNA]</scope>
    <source>
        <strain evidence="1 2">WG14</strain>
    </source>
</reference>
<dbReference type="AlphaFoldDB" id="A0A1G6LUQ9"/>
<proteinExistence type="predicted"/>
<gene>
    <name evidence="1" type="ORF">SAMN04488588_1152</name>
</gene>
<dbReference type="Gene3D" id="3.90.1720.10">
    <property type="entry name" value="endopeptidase domain like (from Nostoc punctiforme)"/>
    <property type="match status" value="1"/>
</dbReference>
<dbReference type="EMBL" id="FMYV01000004">
    <property type="protein sequence ID" value="SDC46993.1"/>
    <property type="molecule type" value="Genomic_DNA"/>
</dbReference>
<organism evidence="1 2">
    <name type="scientific">Geotoga petraea</name>
    <dbReference type="NCBI Taxonomy" id="28234"/>
    <lineage>
        <taxon>Bacteria</taxon>
        <taxon>Thermotogati</taxon>
        <taxon>Thermotogota</taxon>
        <taxon>Thermotogae</taxon>
        <taxon>Petrotogales</taxon>
        <taxon>Petrotogaceae</taxon>
        <taxon>Geotoga</taxon>
    </lineage>
</organism>
<evidence type="ECO:0000313" key="1">
    <source>
        <dbReference type="EMBL" id="SDC46993.1"/>
    </source>
</evidence>
<name>A0A1G6LUQ9_9BACT</name>
<dbReference type="STRING" id="28234.SAMN04488588_1152"/>
<dbReference type="InterPro" id="IPR038765">
    <property type="entry name" value="Papain-like_cys_pep_sf"/>
</dbReference>
<dbReference type="Proteomes" id="UP000199322">
    <property type="component" value="Unassembled WGS sequence"/>
</dbReference>
<dbReference type="RefSeq" id="WP_091403543.1">
    <property type="nucleotide sequence ID" value="NZ_FMYV01000004.1"/>
</dbReference>
<keyword evidence="2" id="KW-1185">Reference proteome</keyword>
<dbReference type="SUPFAM" id="SSF54001">
    <property type="entry name" value="Cysteine proteinases"/>
    <property type="match status" value="1"/>
</dbReference>